<accession>A0A7W6S0P9</accession>
<dbReference type="AlphaFoldDB" id="A0A7W6S0P9"/>
<proteinExistence type="predicted"/>
<dbReference type="InterPro" id="IPR035372">
    <property type="entry name" value="MCD_N"/>
</dbReference>
<keyword evidence="4" id="KW-1185">Reference proteome</keyword>
<dbReference type="Pfam" id="PF05292">
    <property type="entry name" value="MCD"/>
    <property type="match status" value="1"/>
</dbReference>
<dbReference type="EC" id="4.1.1.9" evidence="3"/>
<evidence type="ECO:0000313" key="4">
    <source>
        <dbReference type="Proteomes" id="UP000555728"/>
    </source>
</evidence>
<protein>
    <submittedName>
        <fullName evidence="3">Malonyl-CoA decarboxylase</fullName>
        <ecNumber evidence="3">4.1.1.9</ecNumber>
    </submittedName>
</protein>
<name>A0A7W6S0P9_9PROT</name>
<dbReference type="InterPro" id="IPR038351">
    <property type="entry name" value="MCD_N_sf"/>
</dbReference>
<dbReference type="InterPro" id="IPR038917">
    <property type="entry name" value="Malonyl_CoA_deC"/>
</dbReference>
<feature type="domain" description="Malonyl-CoA decarboxylase C-terminal" evidence="1">
    <location>
        <begin position="187"/>
        <end position="462"/>
    </location>
</feature>
<evidence type="ECO:0000259" key="2">
    <source>
        <dbReference type="Pfam" id="PF17408"/>
    </source>
</evidence>
<dbReference type="PANTHER" id="PTHR28641:SF1">
    <property type="entry name" value="MALONYL-COA DECARBOXYLASE, MITOCHONDRIAL"/>
    <property type="match status" value="1"/>
</dbReference>
<dbReference type="GO" id="GO:0006633">
    <property type="term" value="P:fatty acid biosynthetic process"/>
    <property type="evidence" value="ECO:0007669"/>
    <property type="project" value="InterPro"/>
</dbReference>
<dbReference type="Gene3D" id="1.20.140.90">
    <property type="entry name" value="Malonyl-CoA decarboxylase, oligemerization domain"/>
    <property type="match status" value="1"/>
</dbReference>
<dbReference type="GO" id="GO:0050080">
    <property type="term" value="F:malonyl-CoA decarboxylase activity"/>
    <property type="evidence" value="ECO:0007669"/>
    <property type="project" value="UniProtKB-EC"/>
</dbReference>
<evidence type="ECO:0000259" key="1">
    <source>
        <dbReference type="Pfam" id="PF05292"/>
    </source>
</evidence>
<dbReference type="EMBL" id="JACIGI010000020">
    <property type="protein sequence ID" value="MBB4286745.1"/>
    <property type="molecule type" value="Genomic_DNA"/>
</dbReference>
<dbReference type="RefSeq" id="WP_184435859.1">
    <property type="nucleotide sequence ID" value="NZ_JACIGI010000020.1"/>
</dbReference>
<keyword evidence="3" id="KW-0456">Lyase</keyword>
<dbReference type="InterPro" id="IPR007956">
    <property type="entry name" value="Malonyl_CoA_deC_C"/>
</dbReference>
<dbReference type="Pfam" id="PF17408">
    <property type="entry name" value="MCD_N"/>
    <property type="match status" value="1"/>
</dbReference>
<feature type="domain" description="Malonyl-CoA decarboxylase N-terminal" evidence="2">
    <location>
        <begin position="96"/>
        <end position="184"/>
    </location>
</feature>
<dbReference type="Gene3D" id="3.40.630.150">
    <property type="entry name" value="Malonyl-CoA decarboxylase, catalytic domain"/>
    <property type="match status" value="1"/>
</dbReference>
<reference evidence="3 4" key="1">
    <citation type="submission" date="2020-08" db="EMBL/GenBank/DDBJ databases">
        <title>Genome sequencing of Purple Non-Sulfur Bacteria from various extreme environments.</title>
        <authorList>
            <person name="Mayer M."/>
        </authorList>
    </citation>
    <scope>NUCLEOTIDE SEQUENCE [LARGE SCALE GENOMIC DNA]</scope>
    <source>
        <strain evidence="3 4">JA135</strain>
    </source>
</reference>
<gene>
    <name evidence="3" type="ORF">GGD88_002482</name>
</gene>
<comment type="caution">
    <text evidence="3">The sequence shown here is derived from an EMBL/GenBank/DDBJ whole genome shotgun (WGS) entry which is preliminary data.</text>
</comment>
<dbReference type="PANTHER" id="PTHR28641">
    <property type="match status" value="1"/>
</dbReference>
<dbReference type="InterPro" id="IPR042303">
    <property type="entry name" value="Malonyl_CoA_deC_C_sf"/>
</dbReference>
<organism evidence="3 4">
    <name type="scientific">Roseospira goensis</name>
    <dbReference type="NCBI Taxonomy" id="391922"/>
    <lineage>
        <taxon>Bacteria</taxon>
        <taxon>Pseudomonadati</taxon>
        <taxon>Pseudomonadota</taxon>
        <taxon>Alphaproteobacteria</taxon>
        <taxon>Rhodospirillales</taxon>
        <taxon>Rhodospirillaceae</taxon>
        <taxon>Roseospira</taxon>
    </lineage>
</organism>
<dbReference type="Proteomes" id="UP000555728">
    <property type="component" value="Unassembled WGS sequence"/>
</dbReference>
<sequence length="491" mass="54419">MNKEVSPGFLGRLMTWGAVWRDIADKVSGADGLDSLNPDLPEEDARKIRVGLDDCLASRGGEVSARARAATLGRAYLSLNETGRARFLEILAREYATDHDRVRDTAAELLDVDRDDFATLQAAEGRMRDVLVPPRLRLLTQFNALPRGIKFLVDMRAELMRLARDNPALRGLERDLRDLLASWFDIGFLELQRITWNSPAAFLEKIITYEAVHEIQSWADLKDRLDHDRRLYAFVHPNMPEEPLIFVEVALVNGLASNVHDLLDLSAPALDPEEADTAIFYSISNAQAGLAGISFGNFLIKQVVERLSHSFPKVNTYSTLSPIPGFRPWLDRRLAEGEPGLLLPAERKTLAQVVAGNGDSDAAKATSGSKGSFKALIAEPDWPGREPVANALKGPLTRLCARYLVNERRPPRQEGRAGTVLDPVAHFHLTNGARVERLNWLGDRSAKGMAQSAGMMVNYLYKLNEIERNHEAYQGQGKVATSTAIRSLARA</sequence>
<evidence type="ECO:0000313" key="3">
    <source>
        <dbReference type="EMBL" id="MBB4286745.1"/>
    </source>
</evidence>